<evidence type="ECO:0000259" key="1">
    <source>
        <dbReference type="Pfam" id="PF00035"/>
    </source>
</evidence>
<dbReference type="EMBL" id="KV425891">
    <property type="protein sequence ID" value="KZW01788.1"/>
    <property type="molecule type" value="Genomic_DNA"/>
</dbReference>
<dbReference type="Pfam" id="PF00035">
    <property type="entry name" value="dsrm"/>
    <property type="match status" value="1"/>
</dbReference>
<protein>
    <recommendedName>
        <fullName evidence="1">DRBM domain-containing protein</fullName>
    </recommendedName>
</protein>
<dbReference type="Gene3D" id="3.30.160.20">
    <property type="match status" value="1"/>
</dbReference>
<evidence type="ECO:0000313" key="2">
    <source>
        <dbReference type="EMBL" id="KZW01788.1"/>
    </source>
</evidence>
<dbReference type="InParanoid" id="A0A165P8C3"/>
<keyword evidence="3" id="KW-1185">Reference proteome</keyword>
<sequence length="80" mass="9064">MPDYAMLLHTELQTRGWLQFFRWDDYETGHGTWTSTAYVMGHAYGTAVATTRQAARHEAAHQALLNLSRPLRPTFSPSVA</sequence>
<dbReference type="SUPFAM" id="SSF54768">
    <property type="entry name" value="dsRNA-binding domain-like"/>
    <property type="match status" value="1"/>
</dbReference>
<reference evidence="2 3" key="1">
    <citation type="journal article" date="2016" name="Mol. Biol. Evol.">
        <title>Comparative Genomics of Early-Diverging Mushroom-Forming Fungi Provides Insights into the Origins of Lignocellulose Decay Capabilities.</title>
        <authorList>
            <person name="Nagy L.G."/>
            <person name="Riley R."/>
            <person name="Tritt A."/>
            <person name="Adam C."/>
            <person name="Daum C."/>
            <person name="Floudas D."/>
            <person name="Sun H."/>
            <person name="Yadav J.S."/>
            <person name="Pangilinan J."/>
            <person name="Larsson K.H."/>
            <person name="Matsuura K."/>
            <person name="Barry K."/>
            <person name="Labutti K."/>
            <person name="Kuo R."/>
            <person name="Ohm R.A."/>
            <person name="Bhattacharya S.S."/>
            <person name="Shirouzu T."/>
            <person name="Yoshinaga Y."/>
            <person name="Martin F.M."/>
            <person name="Grigoriev I.V."/>
            <person name="Hibbett D.S."/>
        </authorList>
    </citation>
    <scope>NUCLEOTIDE SEQUENCE [LARGE SCALE GENOMIC DNA]</scope>
    <source>
        <strain evidence="2 3">HHB12029</strain>
    </source>
</reference>
<accession>A0A165P8C3</accession>
<feature type="domain" description="DRBM" evidence="1">
    <location>
        <begin position="30"/>
        <end position="67"/>
    </location>
</feature>
<evidence type="ECO:0000313" key="3">
    <source>
        <dbReference type="Proteomes" id="UP000077266"/>
    </source>
</evidence>
<dbReference type="Proteomes" id="UP000077266">
    <property type="component" value="Unassembled WGS sequence"/>
</dbReference>
<gene>
    <name evidence="2" type="ORF">EXIGLDRAFT_716440</name>
</gene>
<dbReference type="InterPro" id="IPR014720">
    <property type="entry name" value="dsRBD_dom"/>
</dbReference>
<proteinExistence type="predicted"/>
<name>A0A165P8C3_EXIGL</name>
<organism evidence="2 3">
    <name type="scientific">Exidia glandulosa HHB12029</name>
    <dbReference type="NCBI Taxonomy" id="1314781"/>
    <lineage>
        <taxon>Eukaryota</taxon>
        <taxon>Fungi</taxon>
        <taxon>Dikarya</taxon>
        <taxon>Basidiomycota</taxon>
        <taxon>Agaricomycotina</taxon>
        <taxon>Agaricomycetes</taxon>
        <taxon>Auriculariales</taxon>
        <taxon>Exidiaceae</taxon>
        <taxon>Exidia</taxon>
    </lineage>
</organism>
<dbReference type="AlphaFoldDB" id="A0A165P8C3"/>